<protein>
    <recommendedName>
        <fullName evidence="6">LPXTG cell wall anchor domain-containing protein</fullName>
    </recommendedName>
</protein>
<feature type="compositionally biased region" description="Polar residues" evidence="1">
    <location>
        <begin position="186"/>
        <end position="207"/>
    </location>
</feature>
<evidence type="ECO:0000313" key="5">
    <source>
        <dbReference type="Proteomes" id="UP000829494"/>
    </source>
</evidence>
<organism evidence="4 5">
    <name type="scientific">Streptomyces rimosus subsp. rimosus</name>
    <dbReference type="NCBI Taxonomy" id="132474"/>
    <lineage>
        <taxon>Bacteria</taxon>
        <taxon>Bacillati</taxon>
        <taxon>Actinomycetota</taxon>
        <taxon>Actinomycetes</taxon>
        <taxon>Kitasatosporales</taxon>
        <taxon>Streptomycetaceae</taxon>
        <taxon>Streptomyces</taxon>
    </lineage>
</organism>
<feature type="signal peptide" evidence="3">
    <location>
        <begin position="1"/>
        <end position="30"/>
    </location>
</feature>
<gene>
    <name evidence="4" type="ORF">SRIMR7_26970</name>
</gene>
<keyword evidence="3" id="KW-0732">Signal</keyword>
<reference evidence="4 5" key="1">
    <citation type="submission" date="2022-03" db="EMBL/GenBank/DDBJ databases">
        <title>Complete genome of Streptomyces rimosus ssp. rimosus R7 (=ATCC 10970).</title>
        <authorList>
            <person name="Beganovic S."/>
            <person name="Ruckert C."/>
            <person name="Busche T."/>
            <person name="Kalinowski J."/>
            <person name="Wittmann C."/>
        </authorList>
    </citation>
    <scope>NUCLEOTIDE SEQUENCE [LARGE SCALE GENOMIC DNA]</scope>
    <source>
        <strain evidence="4 5">R7</strain>
    </source>
</reference>
<evidence type="ECO:0000256" key="3">
    <source>
        <dbReference type="SAM" id="SignalP"/>
    </source>
</evidence>
<sequence length="251" mass="24888">MDTIRAGKGAFMISAAAAALTLAAGPAALAADPAPGSSAGGKAGSAAPAGYRVTTELPERISVQTATGATTLTAKVTNKGGKDTGAIRLTVAGFQGLTVKNVAGCTKVPEGQLPASANSAYSCAISSLASGKSRTFDVTAHFDLKKQGQICLPVTLGNSDTVLWQQGPVNFGTRHPVSDAPDTPLMLNTANVPAGSATSTPAPSESGSAAPGERLPQTGAPSVLPLAGAAAALLVLGGTGVWITTRRQSRR</sequence>
<evidence type="ECO:0008006" key="6">
    <source>
        <dbReference type="Google" id="ProtNLM"/>
    </source>
</evidence>
<feature type="transmembrane region" description="Helical" evidence="2">
    <location>
        <begin position="223"/>
        <end position="243"/>
    </location>
</feature>
<keyword evidence="2" id="KW-0472">Membrane</keyword>
<proteinExistence type="predicted"/>
<feature type="chain" id="PRO_5047468852" description="LPXTG cell wall anchor domain-containing protein" evidence="3">
    <location>
        <begin position="31"/>
        <end position="251"/>
    </location>
</feature>
<keyword evidence="5" id="KW-1185">Reference proteome</keyword>
<feature type="region of interest" description="Disordered" evidence="1">
    <location>
        <begin position="176"/>
        <end position="221"/>
    </location>
</feature>
<dbReference type="Proteomes" id="UP000829494">
    <property type="component" value="Chromosome"/>
</dbReference>
<name>A0ABY3Z668_STRRM</name>
<dbReference type="EMBL" id="CP094298">
    <property type="protein sequence ID" value="UNZ05801.1"/>
    <property type="molecule type" value="Genomic_DNA"/>
</dbReference>
<accession>A0ABY3Z668</accession>
<keyword evidence="2" id="KW-1133">Transmembrane helix</keyword>
<evidence type="ECO:0000313" key="4">
    <source>
        <dbReference type="EMBL" id="UNZ05801.1"/>
    </source>
</evidence>
<evidence type="ECO:0000256" key="2">
    <source>
        <dbReference type="SAM" id="Phobius"/>
    </source>
</evidence>
<keyword evidence="2" id="KW-0812">Transmembrane</keyword>
<evidence type="ECO:0000256" key="1">
    <source>
        <dbReference type="SAM" id="MobiDB-lite"/>
    </source>
</evidence>